<feature type="compositionally biased region" description="Basic and acidic residues" evidence="1">
    <location>
        <begin position="17"/>
        <end position="28"/>
    </location>
</feature>
<keyword evidence="4" id="KW-1185">Reference proteome</keyword>
<proteinExistence type="predicted"/>
<feature type="region of interest" description="Disordered" evidence="1">
    <location>
        <begin position="1"/>
        <end position="29"/>
    </location>
</feature>
<feature type="domain" description="UBX" evidence="2">
    <location>
        <begin position="300"/>
        <end position="377"/>
    </location>
</feature>
<evidence type="ECO:0000313" key="4">
    <source>
        <dbReference type="Proteomes" id="UP000250275"/>
    </source>
</evidence>
<evidence type="ECO:0000313" key="3">
    <source>
        <dbReference type="EMBL" id="OAD62966.1"/>
    </source>
</evidence>
<reference evidence="3 4" key="1">
    <citation type="submission" date="2015-07" db="EMBL/GenBank/DDBJ databases">
        <title>The genome of Eufriesea mexicana.</title>
        <authorList>
            <person name="Pan H."/>
            <person name="Kapheim K."/>
        </authorList>
    </citation>
    <scope>NUCLEOTIDE SEQUENCE [LARGE SCALE GENOMIC DNA]</scope>
    <source>
        <strain evidence="3">0111107269</strain>
        <tissue evidence="3">Whole body</tissue>
    </source>
</reference>
<dbReference type="InterPro" id="IPR036339">
    <property type="entry name" value="PUB-like_dom_sf"/>
</dbReference>
<name>A0A310SXH2_9HYME</name>
<dbReference type="AlphaFoldDB" id="A0A310SXH2"/>
<evidence type="ECO:0000256" key="1">
    <source>
        <dbReference type="SAM" id="MobiDB-lite"/>
    </source>
</evidence>
<dbReference type="PANTHER" id="PTHR23153">
    <property type="entry name" value="UBX-RELATED"/>
    <property type="match status" value="1"/>
</dbReference>
<dbReference type="PANTHER" id="PTHR23153:SF38">
    <property type="entry name" value="UBX DOMAIN-CONTAINING PROTEIN 6"/>
    <property type="match status" value="1"/>
</dbReference>
<sequence>RLTDSTSTVESTSTVDPGERVKPTKEAETAGQAALARLEIKKANIKNFNTSYATIKAQVKRELEQERKAQQNAQKAQSEEKAKDKIKDNSLLAVTNVGYRCPYLSDEILSQNEWKVKIREFLYEQLKGEDAGLISCLIIKNCNKEKRKIDVCVETLGKYLENIINNPDEEKYKKIRIQNKIFQDKVVPVEGALEFLNAAGFRQKKLLNNDKEENFLVWSADNCNIENVITLLEALKIAESIPLELDRNLKILLPMQASKQTKLPPTFFNTTSVIISAADERNQMLMTKAMREREENERLNKYKFSLIRIKFPDNLILQGTFSVHESFQNVVNFVTENLINNERPFSLRKLPNTTYNEDSFGKTLLQLDLFPTTILMFSWKNRSEQTNYNESVGYLKEELLSLMQIA</sequence>
<dbReference type="GO" id="GO:0005737">
    <property type="term" value="C:cytoplasm"/>
    <property type="evidence" value="ECO:0007669"/>
    <property type="project" value="TreeGrafter"/>
</dbReference>
<dbReference type="CDD" id="cd10460">
    <property type="entry name" value="PUB_UBXD1"/>
    <property type="match status" value="1"/>
</dbReference>
<dbReference type="Gene3D" id="1.20.58.2190">
    <property type="match status" value="1"/>
</dbReference>
<dbReference type="Gene3D" id="3.10.20.90">
    <property type="entry name" value="Phosphatidylinositol 3-kinase Catalytic Subunit, Chain A, domain 1"/>
    <property type="match status" value="1"/>
</dbReference>
<dbReference type="InterPro" id="IPR042774">
    <property type="entry name" value="UBXN6_PUB"/>
</dbReference>
<dbReference type="SMART" id="SM00580">
    <property type="entry name" value="PUG"/>
    <property type="match status" value="1"/>
</dbReference>
<dbReference type="Proteomes" id="UP000250275">
    <property type="component" value="Unassembled WGS sequence"/>
</dbReference>
<dbReference type="PROSITE" id="PS50033">
    <property type="entry name" value="UBX"/>
    <property type="match status" value="1"/>
</dbReference>
<dbReference type="Pfam" id="PF00789">
    <property type="entry name" value="UBX"/>
    <property type="match status" value="1"/>
</dbReference>
<evidence type="ECO:0000259" key="2">
    <source>
        <dbReference type="PROSITE" id="PS50033"/>
    </source>
</evidence>
<dbReference type="InterPro" id="IPR018997">
    <property type="entry name" value="PUB_domain"/>
</dbReference>
<organism evidence="3 4">
    <name type="scientific">Eufriesea mexicana</name>
    <dbReference type="NCBI Taxonomy" id="516756"/>
    <lineage>
        <taxon>Eukaryota</taxon>
        <taxon>Metazoa</taxon>
        <taxon>Ecdysozoa</taxon>
        <taxon>Arthropoda</taxon>
        <taxon>Hexapoda</taxon>
        <taxon>Insecta</taxon>
        <taxon>Pterygota</taxon>
        <taxon>Neoptera</taxon>
        <taxon>Endopterygota</taxon>
        <taxon>Hymenoptera</taxon>
        <taxon>Apocrita</taxon>
        <taxon>Aculeata</taxon>
        <taxon>Apoidea</taxon>
        <taxon>Anthophila</taxon>
        <taxon>Apidae</taxon>
        <taxon>Eufriesea</taxon>
    </lineage>
</organism>
<feature type="non-terminal residue" evidence="3">
    <location>
        <position position="1"/>
    </location>
</feature>
<dbReference type="InterPro" id="IPR001012">
    <property type="entry name" value="UBX_dom"/>
</dbReference>
<dbReference type="Pfam" id="PF09409">
    <property type="entry name" value="PUB"/>
    <property type="match status" value="1"/>
</dbReference>
<dbReference type="InterPro" id="IPR029071">
    <property type="entry name" value="Ubiquitin-like_domsf"/>
</dbReference>
<dbReference type="EMBL" id="KQ759767">
    <property type="protein sequence ID" value="OAD62966.1"/>
    <property type="molecule type" value="Genomic_DNA"/>
</dbReference>
<feature type="non-terminal residue" evidence="3">
    <location>
        <position position="406"/>
    </location>
</feature>
<dbReference type="OrthoDB" id="49605at2759"/>
<accession>A0A310SXH2</accession>
<dbReference type="SUPFAM" id="SSF143503">
    <property type="entry name" value="PUG domain-like"/>
    <property type="match status" value="1"/>
</dbReference>
<protein>
    <submittedName>
        <fullName evidence="3">UBX domain-containing protein 6</fullName>
    </submittedName>
</protein>
<gene>
    <name evidence="3" type="ORF">WN48_06784</name>
</gene>
<dbReference type="SUPFAM" id="SSF54236">
    <property type="entry name" value="Ubiquitin-like"/>
    <property type="match status" value="1"/>
</dbReference>
<feature type="compositionally biased region" description="Low complexity" evidence="1">
    <location>
        <begin position="1"/>
        <end position="16"/>
    </location>
</feature>